<evidence type="ECO:0008006" key="3">
    <source>
        <dbReference type="Google" id="ProtNLM"/>
    </source>
</evidence>
<sequence length="239" mass="27565">MIASDTLKTLAHKLQTTELNIRREYIQHIYLSYFYRNPAAKNIFFKGGTALRIVHNSPRFSEDLDFSSPSTGIKRIEDSMLTTLNEISREGIVSEVQESKLTSGGYLAVIEFSLAENSVGVRLEISFRDRAKKGELTLLANDFIPPYPAMILNQEQLVAEKIQALLSRQKPRDFFDLYFMLRARLLTPHEKAVLPEVLKVLKRPPINFTLELKQFLPKTYWPVIRNFETVLAQEIERSM</sequence>
<dbReference type="InterPro" id="IPR014942">
    <property type="entry name" value="AbiEii"/>
</dbReference>
<name>A0A1F7JU69_9BACT</name>
<accession>A0A1F7JU69</accession>
<proteinExistence type="predicted"/>
<protein>
    <recommendedName>
        <fullName evidence="3">Nucleotidyl transferase AbiEii/AbiGii toxin family protein</fullName>
    </recommendedName>
</protein>
<dbReference type="Pfam" id="PF08843">
    <property type="entry name" value="AbiEii"/>
    <property type="match status" value="1"/>
</dbReference>
<evidence type="ECO:0000313" key="2">
    <source>
        <dbReference type="Proteomes" id="UP000176269"/>
    </source>
</evidence>
<dbReference type="AlphaFoldDB" id="A0A1F7JU69"/>
<gene>
    <name evidence="1" type="ORF">A3I56_00260</name>
</gene>
<evidence type="ECO:0000313" key="1">
    <source>
        <dbReference type="EMBL" id="OGK59155.1"/>
    </source>
</evidence>
<dbReference type="Proteomes" id="UP000176269">
    <property type="component" value="Unassembled WGS sequence"/>
</dbReference>
<organism evidence="1 2">
    <name type="scientific">Candidatus Roizmanbacteria bacterium RIFCSPLOWO2_02_FULL_43_10</name>
    <dbReference type="NCBI Taxonomy" id="1802078"/>
    <lineage>
        <taxon>Bacteria</taxon>
        <taxon>Candidatus Roizmaniibacteriota</taxon>
    </lineage>
</organism>
<dbReference type="Gene3D" id="3.10.450.620">
    <property type="entry name" value="JHP933, nucleotidyltransferase-like core domain"/>
    <property type="match status" value="1"/>
</dbReference>
<comment type="caution">
    <text evidence="1">The sequence shown here is derived from an EMBL/GenBank/DDBJ whole genome shotgun (WGS) entry which is preliminary data.</text>
</comment>
<reference evidence="1 2" key="1">
    <citation type="journal article" date="2016" name="Nat. Commun.">
        <title>Thousands of microbial genomes shed light on interconnected biogeochemical processes in an aquifer system.</title>
        <authorList>
            <person name="Anantharaman K."/>
            <person name="Brown C.T."/>
            <person name="Hug L.A."/>
            <person name="Sharon I."/>
            <person name="Castelle C.J."/>
            <person name="Probst A.J."/>
            <person name="Thomas B.C."/>
            <person name="Singh A."/>
            <person name="Wilkins M.J."/>
            <person name="Karaoz U."/>
            <person name="Brodie E.L."/>
            <person name="Williams K.H."/>
            <person name="Hubbard S.S."/>
            <person name="Banfield J.F."/>
        </authorList>
    </citation>
    <scope>NUCLEOTIDE SEQUENCE [LARGE SCALE GENOMIC DNA]</scope>
</reference>
<dbReference type="EMBL" id="MGBC01000050">
    <property type="protein sequence ID" value="OGK59155.1"/>
    <property type="molecule type" value="Genomic_DNA"/>
</dbReference>